<proteinExistence type="predicted"/>
<gene>
    <name evidence="7" type="ORF">D1867_07610</name>
</gene>
<evidence type="ECO:0000313" key="7">
    <source>
        <dbReference type="EMBL" id="MUM65099.1"/>
    </source>
</evidence>
<dbReference type="EMBL" id="WFIY01000004">
    <property type="protein sequence ID" value="MUM65099.1"/>
    <property type="molecule type" value="Genomic_DNA"/>
</dbReference>
<dbReference type="PROSITE" id="PS00216">
    <property type="entry name" value="SUGAR_TRANSPORT_1"/>
    <property type="match status" value="1"/>
</dbReference>
<keyword evidence="3 5" id="KW-1133">Transmembrane helix</keyword>
<evidence type="ECO:0000256" key="1">
    <source>
        <dbReference type="ARBA" id="ARBA00004141"/>
    </source>
</evidence>
<comment type="caution">
    <text evidence="7">The sequence shown here is derived from an EMBL/GenBank/DDBJ whole genome shotgun (WGS) entry which is preliminary data.</text>
</comment>
<sequence>MSKSFPSPFRSIDSLKLTFNHIKIWYTAGMGFFTDAYDLLIIGYILTTINDAYKYAGIVMPGFTSYLVGPDKDFWNGLLASIALWAAIVGQLIFGYLGDYLGRKKIYGVEATLLTIGAILSALSPNLLWLIIFRFIMGVGIGGDYPISATIMSEYANVRDRGKLIALVFSNQALGSLAAAAVGIISALVLPPCIAWRVMAGIGAIPAATVIYLRRKVPETPRYSLLANGNVEEAKKAASFLGGNIDAQQPVVAKRMSANEFLSKYGTLLIGTTIPWFILDIAFYGTGIYSSPIIAPIFGSPFPKSSTVLPLSVFQGDLAYALFLGAVPYLVGFPGYFTAVALLDKLGRKTIQIQGFVMMAIIYLIVSAVMIVTYTSKGPKVSGFLIPAEAAFVLYALSFFFIDFGPNTTTFVIPAEVYPVRFRTTGHGISAASGKLGAAITTYLFPTLLTEMGIKNLLVMLAVVSVIGALVTFFFVPETKNKSLEEASNEEIITTTITTDKQ</sequence>
<evidence type="ECO:0000259" key="6">
    <source>
        <dbReference type="PROSITE" id="PS50850"/>
    </source>
</evidence>
<feature type="transmembrane region" description="Helical" evidence="5">
    <location>
        <begin position="194"/>
        <end position="213"/>
    </location>
</feature>
<feature type="transmembrane region" description="Helical" evidence="5">
    <location>
        <begin position="74"/>
        <end position="94"/>
    </location>
</feature>
<dbReference type="PANTHER" id="PTHR24064">
    <property type="entry name" value="SOLUTE CARRIER FAMILY 22 MEMBER"/>
    <property type="match status" value="1"/>
</dbReference>
<dbReference type="Gene3D" id="1.20.1250.20">
    <property type="entry name" value="MFS general substrate transporter like domains"/>
    <property type="match status" value="1"/>
</dbReference>
<feature type="transmembrane region" description="Helical" evidence="5">
    <location>
        <begin position="265"/>
        <end position="298"/>
    </location>
</feature>
<name>A0A6A9QE77_ACIIN</name>
<evidence type="ECO:0000256" key="2">
    <source>
        <dbReference type="ARBA" id="ARBA00022692"/>
    </source>
</evidence>
<dbReference type="InterPro" id="IPR036259">
    <property type="entry name" value="MFS_trans_sf"/>
</dbReference>
<feature type="transmembrane region" description="Helical" evidence="5">
    <location>
        <begin position="24"/>
        <end position="45"/>
    </location>
</feature>
<accession>A0A6A9QE77</accession>
<dbReference type="RefSeq" id="WP_155863502.1">
    <property type="nucleotide sequence ID" value="NZ_WFIY01000004.1"/>
</dbReference>
<reference evidence="7 8" key="1">
    <citation type="submission" date="2019-10" db="EMBL/GenBank/DDBJ databases">
        <title>Genome Sequences from Six Type Strain Members of the Archaeal Family Sulfolobaceae: Acidianus ambivalens, Acidianus infernus, Metallosphaera prunae, Stygiolobus azoricus, Sulfolobus metallicus, and Sulfurisphaera ohwakuensis.</title>
        <authorList>
            <person name="Counts J.A."/>
            <person name="Kelly R.M."/>
        </authorList>
    </citation>
    <scope>NUCLEOTIDE SEQUENCE [LARGE SCALE GENOMIC DNA]</scope>
    <source>
        <strain evidence="7 8">DSM 3191</strain>
    </source>
</reference>
<dbReference type="Pfam" id="PF00083">
    <property type="entry name" value="Sugar_tr"/>
    <property type="match status" value="1"/>
</dbReference>
<evidence type="ECO:0000256" key="4">
    <source>
        <dbReference type="ARBA" id="ARBA00023136"/>
    </source>
</evidence>
<feature type="transmembrane region" description="Helical" evidence="5">
    <location>
        <begin position="164"/>
        <end position="188"/>
    </location>
</feature>
<dbReference type="InterPro" id="IPR005828">
    <property type="entry name" value="MFS_sugar_transport-like"/>
</dbReference>
<evidence type="ECO:0000313" key="8">
    <source>
        <dbReference type="Proteomes" id="UP000440125"/>
    </source>
</evidence>
<dbReference type="AlphaFoldDB" id="A0A6A9QE77"/>
<feature type="transmembrane region" description="Helical" evidence="5">
    <location>
        <begin position="318"/>
        <end position="343"/>
    </location>
</feature>
<feature type="domain" description="Major facilitator superfamily (MFS) profile" evidence="6">
    <location>
        <begin position="24"/>
        <end position="480"/>
    </location>
</feature>
<dbReference type="InterPro" id="IPR020846">
    <property type="entry name" value="MFS_dom"/>
</dbReference>
<evidence type="ECO:0000256" key="3">
    <source>
        <dbReference type="ARBA" id="ARBA00022989"/>
    </source>
</evidence>
<dbReference type="CDD" id="cd17364">
    <property type="entry name" value="MFS_PhT"/>
    <property type="match status" value="1"/>
</dbReference>
<keyword evidence="4 5" id="KW-0472">Membrane</keyword>
<dbReference type="OrthoDB" id="117970at2157"/>
<dbReference type="SUPFAM" id="SSF103473">
    <property type="entry name" value="MFS general substrate transporter"/>
    <property type="match status" value="1"/>
</dbReference>
<protein>
    <submittedName>
        <fullName evidence="7">MFS transporter</fullName>
    </submittedName>
</protein>
<dbReference type="PROSITE" id="PS50850">
    <property type="entry name" value="MFS"/>
    <property type="match status" value="1"/>
</dbReference>
<keyword evidence="2 5" id="KW-0812">Transmembrane</keyword>
<keyword evidence="8" id="KW-1185">Reference proteome</keyword>
<dbReference type="Proteomes" id="UP000440125">
    <property type="component" value="Unassembled WGS sequence"/>
</dbReference>
<feature type="transmembrane region" description="Helical" evidence="5">
    <location>
        <begin position="106"/>
        <end position="123"/>
    </location>
</feature>
<organism evidence="7 8">
    <name type="scientific">Acidianus infernus</name>
    <dbReference type="NCBI Taxonomy" id="12915"/>
    <lineage>
        <taxon>Archaea</taxon>
        <taxon>Thermoproteota</taxon>
        <taxon>Thermoprotei</taxon>
        <taxon>Sulfolobales</taxon>
        <taxon>Sulfolobaceae</taxon>
        <taxon>Acidianus</taxon>
    </lineage>
</organism>
<dbReference type="PROSITE" id="PS00217">
    <property type="entry name" value="SUGAR_TRANSPORT_2"/>
    <property type="match status" value="1"/>
</dbReference>
<feature type="transmembrane region" description="Helical" evidence="5">
    <location>
        <begin position="355"/>
        <end position="375"/>
    </location>
</feature>
<comment type="subcellular location">
    <subcellularLocation>
        <location evidence="1">Membrane</location>
        <topology evidence="1">Multi-pass membrane protein</topology>
    </subcellularLocation>
</comment>
<evidence type="ECO:0000256" key="5">
    <source>
        <dbReference type="SAM" id="Phobius"/>
    </source>
</evidence>
<dbReference type="GO" id="GO:0022857">
    <property type="term" value="F:transmembrane transporter activity"/>
    <property type="evidence" value="ECO:0007669"/>
    <property type="project" value="InterPro"/>
</dbReference>
<feature type="transmembrane region" description="Helical" evidence="5">
    <location>
        <begin position="457"/>
        <end position="476"/>
    </location>
</feature>
<dbReference type="GO" id="GO:0016020">
    <property type="term" value="C:membrane"/>
    <property type="evidence" value="ECO:0007669"/>
    <property type="project" value="UniProtKB-SubCell"/>
</dbReference>
<feature type="transmembrane region" description="Helical" evidence="5">
    <location>
        <begin position="381"/>
        <end position="402"/>
    </location>
</feature>
<dbReference type="InterPro" id="IPR005829">
    <property type="entry name" value="Sugar_transporter_CS"/>
</dbReference>